<dbReference type="AlphaFoldDB" id="A0A1I7WA89"/>
<protein>
    <submittedName>
        <fullName evidence="2">Uncharacterized protein</fullName>
    </submittedName>
</protein>
<organism evidence="1 2">
    <name type="scientific">Heterorhabditis bacteriophora</name>
    <name type="common">Entomopathogenic nematode worm</name>
    <dbReference type="NCBI Taxonomy" id="37862"/>
    <lineage>
        <taxon>Eukaryota</taxon>
        <taxon>Metazoa</taxon>
        <taxon>Ecdysozoa</taxon>
        <taxon>Nematoda</taxon>
        <taxon>Chromadorea</taxon>
        <taxon>Rhabditida</taxon>
        <taxon>Rhabditina</taxon>
        <taxon>Rhabditomorpha</taxon>
        <taxon>Strongyloidea</taxon>
        <taxon>Heterorhabditidae</taxon>
        <taxon>Heterorhabditis</taxon>
    </lineage>
</organism>
<evidence type="ECO:0000313" key="1">
    <source>
        <dbReference type="Proteomes" id="UP000095283"/>
    </source>
</evidence>
<proteinExistence type="predicted"/>
<reference evidence="2" key="1">
    <citation type="submission" date="2016-11" db="UniProtKB">
        <authorList>
            <consortium name="WormBaseParasite"/>
        </authorList>
    </citation>
    <scope>IDENTIFICATION</scope>
</reference>
<keyword evidence="1" id="KW-1185">Reference proteome</keyword>
<name>A0A1I7WA89_HETBA</name>
<dbReference type="Proteomes" id="UP000095283">
    <property type="component" value="Unplaced"/>
</dbReference>
<sequence>MTLFLFQLKVGYTTYLANVYFESLNQLIFLHS</sequence>
<dbReference type="WBParaSite" id="Hba_01595">
    <property type="protein sequence ID" value="Hba_01595"/>
    <property type="gene ID" value="Hba_01595"/>
</dbReference>
<accession>A0A1I7WA89</accession>
<evidence type="ECO:0000313" key="2">
    <source>
        <dbReference type="WBParaSite" id="Hba_01595"/>
    </source>
</evidence>